<dbReference type="GO" id="GO:0060320">
    <property type="term" value="P:rejection of self pollen"/>
    <property type="evidence" value="ECO:0007669"/>
    <property type="project" value="UniProtKB-KW"/>
</dbReference>
<dbReference type="GO" id="GO:0005576">
    <property type="term" value="C:extracellular region"/>
    <property type="evidence" value="ECO:0007669"/>
    <property type="project" value="UniProtKB-SubCell"/>
</dbReference>
<sequence>MNNLFIFFILLSLCIENTIGAKSRLVLVNELHNKVLAIRCKSKNDNLGDHDLRVGQSKEFRFNDNVWLTTLFWCNMWQAPSYRVHQRFDAYRSQWKRFLDPTYFWIAREDGIYFREDDPYGYKPPVKKHDWNHTAP</sequence>
<keyword evidence="3 6" id="KW-0713">Self-incompatibility</keyword>
<accession>A0A8X7P165</accession>
<keyword evidence="8" id="KW-1185">Reference proteome</keyword>
<comment type="caution">
    <text evidence="7">The sequence shown here is derived from an EMBL/GenBank/DDBJ whole genome shotgun (WGS) entry which is preliminary data.</text>
</comment>
<comment type="subcellular location">
    <subcellularLocation>
        <location evidence="1 6">Secreted</location>
    </subcellularLocation>
</comment>
<keyword evidence="5 6" id="KW-0732">Signal</keyword>
<name>A0A8X7P165_BRACI</name>
<evidence type="ECO:0000256" key="5">
    <source>
        <dbReference type="ARBA" id="ARBA00022729"/>
    </source>
</evidence>
<evidence type="ECO:0000256" key="3">
    <source>
        <dbReference type="ARBA" id="ARBA00022471"/>
    </source>
</evidence>
<evidence type="ECO:0000256" key="2">
    <source>
        <dbReference type="ARBA" id="ARBA00005581"/>
    </source>
</evidence>
<dbReference type="PANTHER" id="PTHR31232:SF139">
    <property type="entry name" value="S-PROTEIN HOMOLOG"/>
    <property type="match status" value="1"/>
</dbReference>
<proteinExistence type="inferred from homology"/>
<evidence type="ECO:0000313" key="7">
    <source>
        <dbReference type="EMBL" id="KAG2242615.1"/>
    </source>
</evidence>
<dbReference type="Pfam" id="PF05938">
    <property type="entry name" value="Self-incomp_S1"/>
    <property type="match status" value="1"/>
</dbReference>
<dbReference type="AlphaFoldDB" id="A0A8X7P165"/>
<feature type="signal peptide" evidence="6">
    <location>
        <begin position="1"/>
        <end position="20"/>
    </location>
</feature>
<organism evidence="7 8">
    <name type="scientific">Brassica carinata</name>
    <name type="common">Ethiopian mustard</name>
    <name type="synonym">Abyssinian cabbage</name>
    <dbReference type="NCBI Taxonomy" id="52824"/>
    <lineage>
        <taxon>Eukaryota</taxon>
        <taxon>Viridiplantae</taxon>
        <taxon>Streptophyta</taxon>
        <taxon>Embryophyta</taxon>
        <taxon>Tracheophyta</taxon>
        <taxon>Spermatophyta</taxon>
        <taxon>Magnoliopsida</taxon>
        <taxon>eudicotyledons</taxon>
        <taxon>Gunneridae</taxon>
        <taxon>Pentapetalae</taxon>
        <taxon>rosids</taxon>
        <taxon>malvids</taxon>
        <taxon>Brassicales</taxon>
        <taxon>Brassicaceae</taxon>
        <taxon>Brassiceae</taxon>
        <taxon>Brassica</taxon>
    </lineage>
</organism>
<gene>
    <name evidence="7" type="ORF">Bca52824_095543</name>
</gene>
<evidence type="ECO:0000256" key="6">
    <source>
        <dbReference type="RuleBase" id="RU367044"/>
    </source>
</evidence>
<keyword evidence="4 6" id="KW-0964">Secreted</keyword>
<evidence type="ECO:0000256" key="1">
    <source>
        <dbReference type="ARBA" id="ARBA00004613"/>
    </source>
</evidence>
<dbReference type="EMBL" id="JAAMPC010000423">
    <property type="protein sequence ID" value="KAG2242615.1"/>
    <property type="molecule type" value="Genomic_DNA"/>
</dbReference>
<evidence type="ECO:0000256" key="4">
    <source>
        <dbReference type="ARBA" id="ARBA00022525"/>
    </source>
</evidence>
<comment type="similarity">
    <text evidence="2 6">Belongs to the plant self-incompatibility (S1) protein family.</text>
</comment>
<protein>
    <recommendedName>
        <fullName evidence="6">S-protein homolog</fullName>
    </recommendedName>
</protein>
<dbReference type="InterPro" id="IPR010264">
    <property type="entry name" value="Self-incomp_S1"/>
</dbReference>
<reference evidence="7 8" key="1">
    <citation type="submission" date="2020-02" db="EMBL/GenBank/DDBJ databases">
        <authorList>
            <person name="Ma Q."/>
            <person name="Huang Y."/>
            <person name="Song X."/>
            <person name="Pei D."/>
        </authorList>
    </citation>
    <scope>NUCLEOTIDE SEQUENCE [LARGE SCALE GENOMIC DNA]</scope>
    <source>
        <strain evidence="7">Sxm20200214</strain>
        <tissue evidence="7">Leaf</tissue>
    </source>
</reference>
<evidence type="ECO:0000313" key="8">
    <source>
        <dbReference type="Proteomes" id="UP000886595"/>
    </source>
</evidence>
<dbReference type="PANTHER" id="PTHR31232">
    <property type="match status" value="1"/>
</dbReference>
<feature type="chain" id="PRO_5036516833" description="S-protein homolog" evidence="6">
    <location>
        <begin position="21"/>
        <end position="136"/>
    </location>
</feature>
<dbReference type="Proteomes" id="UP000886595">
    <property type="component" value="Unassembled WGS sequence"/>
</dbReference>
<dbReference type="OrthoDB" id="1727555at2759"/>